<organism evidence="2 3">
    <name type="scientific">Rhizoclosmatium globosum</name>
    <dbReference type="NCBI Taxonomy" id="329046"/>
    <lineage>
        <taxon>Eukaryota</taxon>
        <taxon>Fungi</taxon>
        <taxon>Fungi incertae sedis</taxon>
        <taxon>Chytridiomycota</taxon>
        <taxon>Chytridiomycota incertae sedis</taxon>
        <taxon>Chytridiomycetes</taxon>
        <taxon>Chytridiales</taxon>
        <taxon>Chytriomycetaceae</taxon>
        <taxon>Rhizoclosmatium</taxon>
    </lineage>
</organism>
<dbReference type="SUPFAM" id="SSF56112">
    <property type="entry name" value="Protein kinase-like (PK-like)"/>
    <property type="match status" value="1"/>
</dbReference>
<keyword evidence="3" id="KW-1185">Reference proteome</keyword>
<name>A0A1Y2CDV2_9FUNG</name>
<accession>A0A1Y2CDV2</accession>
<dbReference type="OrthoDB" id="1290869at2759"/>
<dbReference type="EMBL" id="MCGO01000020">
    <property type="protein sequence ID" value="ORY45067.1"/>
    <property type="molecule type" value="Genomic_DNA"/>
</dbReference>
<dbReference type="PANTHER" id="PTHR45890:SF1">
    <property type="entry name" value="AARF DOMAIN CONTAINING KINASE 2"/>
    <property type="match status" value="1"/>
</dbReference>
<proteinExistence type="predicted"/>
<dbReference type="PANTHER" id="PTHR45890">
    <property type="entry name" value="AARF DOMAIN CONTAINING KINASE 2 (PREDICTED)"/>
    <property type="match status" value="1"/>
</dbReference>
<reference evidence="2 3" key="1">
    <citation type="submission" date="2016-07" db="EMBL/GenBank/DDBJ databases">
        <title>Pervasive Adenine N6-methylation of Active Genes in Fungi.</title>
        <authorList>
            <consortium name="DOE Joint Genome Institute"/>
            <person name="Mondo S.J."/>
            <person name="Dannebaum R.O."/>
            <person name="Kuo R.C."/>
            <person name="Labutti K."/>
            <person name="Haridas S."/>
            <person name="Kuo A."/>
            <person name="Salamov A."/>
            <person name="Ahrendt S.R."/>
            <person name="Lipzen A."/>
            <person name="Sullivan W."/>
            <person name="Andreopoulos W.B."/>
            <person name="Clum A."/>
            <person name="Lindquist E."/>
            <person name="Daum C."/>
            <person name="Ramamoorthy G.K."/>
            <person name="Gryganskyi A."/>
            <person name="Culley D."/>
            <person name="Magnuson J.K."/>
            <person name="James T.Y."/>
            <person name="O'Malley M.A."/>
            <person name="Stajich J.E."/>
            <person name="Spatafora J.W."/>
            <person name="Visel A."/>
            <person name="Grigoriev I.V."/>
        </authorList>
    </citation>
    <scope>NUCLEOTIDE SEQUENCE [LARGE SCALE GENOMIC DNA]</scope>
    <source>
        <strain evidence="2 3">JEL800</strain>
    </source>
</reference>
<evidence type="ECO:0000313" key="2">
    <source>
        <dbReference type="EMBL" id="ORY45067.1"/>
    </source>
</evidence>
<dbReference type="InterPro" id="IPR011009">
    <property type="entry name" value="Kinase-like_dom_sf"/>
</dbReference>
<sequence length="885" mass="97775">MTQNTPLQSLLVTLKAQLQEISSDKGEAPNSVVISLVDYILCRLETQTKTTLLSNSLTVHDILSLLASTLSKSQSSTNSTTYNAHEESPFLLFHDQTTEESTRKLSHRIRRIASFLLDNIDPTSQTNTNNPSCTAPKDVQKYMTQTITDAKEMLQLCKNRPDDTKITICEKILRLLESRHFWLTEGHDTYTQIGTPLKPHHIRVHPSCPACIEYLRTSAGRNVFTVFQECCIEMQTRVLDVITEGGVKERRRAANGRVDAFLRGVGEEGRRRRGVVEGVVRGLEGLAESVRPLSRWTHTSFRQRTLSTIPSAIRGSTSTTKHRSTGIGLGLGLGLTLGLGLSLARTEPLSLDSATQTQIKSDLKLSQNEAKCVAKQEPRQSRIQLVLGFARICFRTLSLGLVFAPLFVLFPVWLVVKGDWWLDLATATCGLAGPIYIKLCQWVAMRQDLFSQEVCTAFAKLQSNSPPHAFKHTREIVEEMLNDPLNGFMTANGKRLVIEDVFVEFNPIPVGVGAVAQVHRAVLKPQYVPSDIIGSKGTEALVAVKVLHPGIVPLIEMDLTLLQLGGKLVNMVMPGAKYLAIDEELETFADMMRRQLDLSIEHNNLIRFRENFGTPKKGEVKLDVSFPAPIIGTPQVMMEEFCDGIRCTTILEMEGGMGGTFDEQVIKIGLPAFIRMIMKHNFIHADLHAGNMLLTFKKPSSSSTPPEFAPPSLYKTFHSSPTSTRREILETLKSQGYIPHLIFLDVGLTATLSPKSLENIRLVASAALNGDGDKMADLFISRCRDPGLVIEKEEARARMRRMVDDVGLAAGANTVGAVLPLSKLKSAEVLRQAADFFRRHRIGLDGEWVGLFVAAVLVEGVARKLGGDVDVLEVVVDEVPDGFVV</sequence>
<dbReference type="STRING" id="329046.A0A1Y2CDV2"/>
<feature type="domain" description="ABC1 atypical kinase-like" evidence="1">
    <location>
        <begin position="497"/>
        <end position="777"/>
    </location>
</feature>
<dbReference type="Pfam" id="PF03109">
    <property type="entry name" value="ABC1"/>
    <property type="match status" value="1"/>
</dbReference>
<evidence type="ECO:0000313" key="3">
    <source>
        <dbReference type="Proteomes" id="UP000193642"/>
    </source>
</evidence>
<dbReference type="AlphaFoldDB" id="A0A1Y2CDV2"/>
<dbReference type="GO" id="GO:0005739">
    <property type="term" value="C:mitochondrion"/>
    <property type="evidence" value="ECO:0007669"/>
    <property type="project" value="TreeGrafter"/>
</dbReference>
<protein>
    <submittedName>
        <fullName evidence="2">ABC1-domain-containing protein</fullName>
    </submittedName>
</protein>
<dbReference type="InterPro" id="IPR052402">
    <property type="entry name" value="ADCK_kinase"/>
</dbReference>
<dbReference type="Proteomes" id="UP000193642">
    <property type="component" value="Unassembled WGS sequence"/>
</dbReference>
<gene>
    <name evidence="2" type="ORF">BCR33DRAFT_849980</name>
</gene>
<evidence type="ECO:0000259" key="1">
    <source>
        <dbReference type="Pfam" id="PF03109"/>
    </source>
</evidence>
<comment type="caution">
    <text evidence="2">The sequence shown here is derived from an EMBL/GenBank/DDBJ whole genome shotgun (WGS) entry which is preliminary data.</text>
</comment>
<dbReference type="InterPro" id="IPR004147">
    <property type="entry name" value="ABC1_dom"/>
</dbReference>